<protein>
    <recommendedName>
        <fullName evidence="4">Helix-turn-helix domain-containing protein</fullName>
    </recommendedName>
</protein>
<sequence>MTQKQKSNLRWESGRHIHDIVLPSLDSTAQAAVLMFCWFHARGRDCVFDATAQQIGDALSMSQRHAKRVLCELETGGVVKTLTSGRGRGNPSTRYITGQPLKITKGDSHVTLSDQKGDTGVTLPKTKGDKRRTKRGQMAHEKGTPMSPTQNRTEAASLSLRDDTTSGTPKDERPRRVATPDAAAG</sequence>
<dbReference type="AlphaFoldDB" id="A0A518HQ28"/>
<keyword evidence="3" id="KW-1185">Reference proteome</keyword>
<feature type="compositionally biased region" description="Basic residues" evidence="1">
    <location>
        <begin position="128"/>
        <end position="137"/>
    </location>
</feature>
<evidence type="ECO:0000313" key="2">
    <source>
        <dbReference type="EMBL" id="QDV42945.1"/>
    </source>
</evidence>
<organism evidence="2 3">
    <name type="scientific">Stieleria neptunia</name>
    <dbReference type="NCBI Taxonomy" id="2527979"/>
    <lineage>
        <taxon>Bacteria</taxon>
        <taxon>Pseudomonadati</taxon>
        <taxon>Planctomycetota</taxon>
        <taxon>Planctomycetia</taxon>
        <taxon>Pirellulales</taxon>
        <taxon>Pirellulaceae</taxon>
        <taxon>Stieleria</taxon>
    </lineage>
</organism>
<feature type="compositionally biased region" description="Basic and acidic residues" evidence="1">
    <location>
        <begin position="160"/>
        <end position="175"/>
    </location>
</feature>
<proteinExistence type="predicted"/>
<dbReference type="Proteomes" id="UP000319004">
    <property type="component" value="Chromosome"/>
</dbReference>
<name>A0A518HQ28_9BACT</name>
<feature type="region of interest" description="Disordered" evidence="1">
    <location>
        <begin position="106"/>
        <end position="185"/>
    </location>
</feature>
<evidence type="ECO:0008006" key="4">
    <source>
        <dbReference type="Google" id="ProtNLM"/>
    </source>
</evidence>
<dbReference type="RefSeq" id="WP_145386703.1">
    <property type="nucleotide sequence ID" value="NZ_CP037423.1"/>
</dbReference>
<accession>A0A518HQ28</accession>
<dbReference type="EMBL" id="CP037423">
    <property type="protein sequence ID" value="QDV42945.1"/>
    <property type="molecule type" value="Genomic_DNA"/>
</dbReference>
<feature type="compositionally biased region" description="Polar residues" evidence="1">
    <location>
        <begin position="146"/>
        <end position="156"/>
    </location>
</feature>
<evidence type="ECO:0000256" key="1">
    <source>
        <dbReference type="SAM" id="MobiDB-lite"/>
    </source>
</evidence>
<gene>
    <name evidence="2" type="ORF">Enr13x_27970</name>
</gene>
<evidence type="ECO:0000313" key="3">
    <source>
        <dbReference type="Proteomes" id="UP000319004"/>
    </source>
</evidence>
<dbReference type="KEGG" id="snep:Enr13x_27970"/>
<reference evidence="2 3" key="1">
    <citation type="submission" date="2019-03" db="EMBL/GenBank/DDBJ databases">
        <title>Deep-cultivation of Planctomycetes and their phenomic and genomic characterization uncovers novel biology.</title>
        <authorList>
            <person name="Wiegand S."/>
            <person name="Jogler M."/>
            <person name="Boedeker C."/>
            <person name="Pinto D."/>
            <person name="Vollmers J."/>
            <person name="Rivas-Marin E."/>
            <person name="Kohn T."/>
            <person name="Peeters S.H."/>
            <person name="Heuer A."/>
            <person name="Rast P."/>
            <person name="Oberbeckmann S."/>
            <person name="Bunk B."/>
            <person name="Jeske O."/>
            <person name="Meyerdierks A."/>
            <person name="Storesund J.E."/>
            <person name="Kallscheuer N."/>
            <person name="Luecker S."/>
            <person name="Lage O.M."/>
            <person name="Pohl T."/>
            <person name="Merkel B.J."/>
            <person name="Hornburger P."/>
            <person name="Mueller R.-W."/>
            <person name="Bruemmer F."/>
            <person name="Labrenz M."/>
            <person name="Spormann A.M."/>
            <person name="Op den Camp H."/>
            <person name="Overmann J."/>
            <person name="Amann R."/>
            <person name="Jetten M.S.M."/>
            <person name="Mascher T."/>
            <person name="Medema M.H."/>
            <person name="Devos D.P."/>
            <person name="Kaster A.-K."/>
            <person name="Ovreas L."/>
            <person name="Rohde M."/>
            <person name="Galperin M.Y."/>
            <person name="Jogler C."/>
        </authorList>
    </citation>
    <scope>NUCLEOTIDE SEQUENCE [LARGE SCALE GENOMIC DNA]</scope>
    <source>
        <strain evidence="2 3">Enr13</strain>
    </source>
</reference>